<dbReference type="Pfam" id="PF01585">
    <property type="entry name" value="G-patch"/>
    <property type="match status" value="1"/>
</dbReference>
<dbReference type="HOGENOM" id="CLU_031754_0_0_1"/>
<gene>
    <name evidence="3" type="primary">Dmoj\GI19854</name>
    <name evidence="3" type="ORF">Dmoj_GI19854</name>
</gene>
<keyword evidence="4" id="KW-1185">Reference proteome</keyword>
<evidence type="ECO:0000313" key="4">
    <source>
        <dbReference type="Proteomes" id="UP000009192"/>
    </source>
</evidence>
<protein>
    <submittedName>
        <fullName evidence="3">Uncharacterized protein, isoform C</fullName>
    </submittedName>
</protein>
<dbReference type="KEGG" id="dmo:Dmoj_GI19854"/>
<feature type="compositionally biased region" description="Basic and acidic residues" evidence="1">
    <location>
        <begin position="401"/>
        <end position="445"/>
    </location>
</feature>
<evidence type="ECO:0000256" key="1">
    <source>
        <dbReference type="SAM" id="MobiDB-lite"/>
    </source>
</evidence>
<dbReference type="InParanoid" id="B4KR51"/>
<dbReference type="InterPro" id="IPR000467">
    <property type="entry name" value="G_patch_dom"/>
</dbReference>
<feature type="region of interest" description="Disordered" evidence="1">
    <location>
        <begin position="89"/>
        <end position="108"/>
    </location>
</feature>
<feature type="region of interest" description="Disordered" evidence="1">
    <location>
        <begin position="227"/>
        <end position="514"/>
    </location>
</feature>
<dbReference type="EMBL" id="CH933808">
    <property type="protein sequence ID" value="EDW08238.2"/>
    <property type="molecule type" value="Genomic_DNA"/>
</dbReference>
<name>B4KR51_DROMO</name>
<proteinExistence type="predicted"/>
<evidence type="ECO:0000313" key="3">
    <source>
        <dbReference type="EMBL" id="EDW08238.2"/>
    </source>
</evidence>
<feature type="compositionally biased region" description="Basic residues" evidence="1">
    <location>
        <begin position="446"/>
        <end position="457"/>
    </location>
</feature>
<dbReference type="FunCoup" id="B4KR51">
    <property type="interactions" value="155"/>
</dbReference>
<reference evidence="3 4" key="1">
    <citation type="journal article" date="2007" name="Nature">
        <title>Evolution of genes and genomes on the Drosophila phylogeny.</title>
        <authorList>
            <consortium name="Drosophila 12 Genomes Consortium"/>
            <person name="Clark A.G."/>
            <person name="Eisen M.B."/>
            <person name="Smith D.R."/>
            <person name="Bergman C.M."/>
            <person name="Oliver B."/>
            <person name="Markow T.A."/>
            <person name="Kaufman T.C."/>
            <person name="Kellis M."/>
            <person name="Gelbart W."/>
            <person name="Iyer V.N."/>
            <person name="Pollard D.A."/>
            <person name="Sackton T.B."/>
            <person name="Larracuente A.M."/>
            <person name="Singh N.D."/>
            <person name="Abad J.P."/>
            <person name="Abt D.N."/>
            <person name="Adryan B."/>
            <person name="Aguade M."/>
            <person name="Akashi H."/>
            <person name="Anderson W.W."/>
            <person name="Aquadro C.F."/>
            <person name="Ardell D.H."/>
            <person name="Arguello R."/>
            <person name="Artieri C.G."/>
            <person name="Barbash D.A."/>
            <person name="Barker D."/>
            <person name="Barsanti P."/>
            <person name="Batterham P."/>
            <person name="Batzoglou S."/>
            <person name="Begun D."/>
            <person name="Bhutkar A."/>
            <person name="Blanco E."/>
            <person name="Bosak S.A."/>
            <person name="Bradley R.K."/>
            <person name="Brand A.D."/>
            <person name="Brent M.R."/>
            <person name="Brooks A.N."/>
            <person name="Brown R.H."/>
            <person name="Butlin R.K."/>
            <person name="Caggese C."/>
            <person name="Calvi B.R."/>
            <person name="Bernardo de Carvalho A."/>
            <person name="Caspi A."/>
            <person name="Castrezana S."/>
            <person name="Celniker S.E."/>
            <person name="Chang J.L."/>
            <person name="Chapple C."/>
            <person name="Chatterji S."/>
            <person name="Chinwalla A."/>
            <person name="Civetta A."/>
            <person name="Clifton S.W."/>
            <person name="Comeron J.M."/>
            <person name="Costello J.C."/>
            <person name="Coyne J.A."/>
            <person name="Daub J."/>
            <person name="David R.G."/>
            <person name="Delcher A.L."/>
            <person name="Delehaunty K."/>
            <person name="Do C.B."/>
            <person name="Ebling H."/>
            <person name="Edwards K."/>
            <person name="Eickbush T."/>
            <person name="Evans J.D."/>
            <person name="Filipski A."/>
            <person name="Findeiss S."/>
            <person name="Freyhult E."/>
            <person name="Fulton L."/>
            <person name="Fulton R."/>
            <person name="Garcia A.C."/>
            <person name="Gardiner A."/>
            <person name="Garfield D.A."/>
            <person name="Garvin B.E."/>
            <person name="Gibson G."/>
            <person name="Gilbert D."/>
            <person name="Gnerre S."/>
            <person name="Godfrey J."/>
            <person name="Good R."/>
            <person name="Gotea V."/>
            <person name="Gravely B."/>
            <person name="Greenberg A.J."/>
            <person name="Griffiths-Jones S."/>
            <person name="Gross S."/>
            <person name="Guigo R."/>
            <person name="Gustafson E.A."/>
            <person name="Haerty W."/>
            <person name="Hahn M.W."/>
            <person name="Halligan D.L."/>
            <person name="Halpern A.L."/>
            <person name="Halter G.M."/>
            <person name="Han M.V."/>
            <person name="Heger A."/>
            <person name="Hillier L."/>
            <person name="Hinrichs A.S."/>
            <person name="Holmes I."/>
            <person name="Hoskins R.A."/>
            <person name="Hubisz M.J."/>
            <person name="Hultmark D."/>
            <person name="Huntley M.A."/>
            <person name="Jaffe D.B."/>
            <person name="Jagadeeshan S."/>
            <person name="Jeck W.R."/>
            <person name="Johnson J."/>
            <person name="Jones C.D."/>
            <person name="Jordan W.C."/>
            <person name="Karpen G.H."/>
            <person name="Kataoka E."/>
            <person name="Keightley P.D."/>
            <person name="Kheradpour P."/>
            <person name="Kirkness E.F."/>
            <person name="Koerich L.B."/>
            <person name="Kristiansen K."/>
            <person name="Kudrna D."/>
            <person name="Kulathinal R.J."/>
            <person name="Kumar S."/>
            <person name="Kwok R."/>
            <person name="Lander E."/>
            <person name="Langley C.H."/>
            <person name="Lapoint R."/>
            <person name="Lazzaro B.P."/>
            <person name="Lee S.J."/>
            <person name="Levesque L."/>
            <person name="Li R."/>
            <person name="Lin C.F."/>
            <person name="Lin M.F."/>
            <person name="Lindblad-Toh K."/>
            <person name="Llopart A."/>
            <person name="Long M."/>
            <person name="Low L."/>
            <person name="Lozovsky E."/>
            <person name="Lu J."/>
            <person name="Luo M."/>
            <person name="Machado C.A."/>
            <person name="Makalowski W."/>
            <person name="Marzo M."/>
            <person name="Matsuda M."/>
            <person name="Matzkin L."/>
            <person name="McAllister B."/>
            <person name="McBride C.S."/>
            <person name="McKernan B."/>
            <person name="McKernan K."/>
            <person name="Mendez-Lago M."/>
            <person name="Minx P."/>
            <person name="Mollenhauer M.U."/>
            <person name="Montooth K."/>
            <person name="Mount S.M."/>
            <person name="Mu X."/>
            <person name="Myers E."/>
            <person name="Negre B."/>
            <person name="Newfeld S."/>
            <person name="Nielsen R."/>
            <person name="Noor M.A."/>
            <person name="O'Grady P."/>
            <person name="Pachter L."/>
            <person name="Papaceit M."/>
            <person name="Parisi M.J."/>
            <person name="Parisi M."/>
            <person name="Parts L."/>
            <person name="Pedersen J.S."/>
            <person name="Pesole G."/>
            <person name="Phillippy A.M."/>
            <person name="Ponting C.P."/>
            <person name="Pop M."/>
            <person name="Porcelli D."/>
            <person name="Powell J.R."/>
            <person name="Prohaska S."/>
            <person name="Pruitt K."/>
            <person name="Puig M."/>
            <person name="Quesneville H."/>
            <person name="Ram K.R."/>
            <person name="Rand D."/>
            <person name="Rasmussen M.D."/>
            <person name="Reed L.K."/>
            <person name="Reenan R."/>
            <person name="Reily A."/>
            <person name="Remington K.A."/>
            <person name="Rieger T.T."/>
            <person name="Ritchie M.G."/>
            <person name="Robin C."/>
            <person name="Rogers Y.H."/>
            <person name="Rohde C."/>
            <person name="Rozas J."/>
            <person name="Rubenfield M.J."/>
            <person name="Ruiz A."/>
            <person name="Russo S."/>
            <person name="Salzberg S.L."/>
            <person name="Sanchez-Gracia A."/>
            <person name="Saranga D.J."/>
            <person name="Sato H."/>
            <person name="Schaeffer S.W."/>
            <person name="Schatz M.C."/>
            <person name="Schlenke T."/>
            <person name="Schwartz R."/>
            <person name="Segarra C."/>
            <person name="Singh R.S."/>
            <person name="Sirot L."/>
            <person name="Sirota M."/>
            <person name="Sisneros N.B."/>
            <person name="Smith C.D."/>
            <person name="Smith T.F."/>
            <person name="Spieth J."/>
            <person name="Stage D.E."/>
            <person name="Stark A."/>
            <person name="Stephan W."/>
            <person name="Strausberg R.L."/>
            <person name="Strempel S."/>
            <person name="Sturgill D."/>
            <person name="Sutton G."/>
            <person name="Sutton G.G."/>
            <person name="Tao W."/>
            <person name="Teichmann S."/>
            <person name="Tobari Y.N."/>
            <person name="Tomimura Y."/>
            <person name="Tsolas J.M."/>
            <person name="Valente V.L."/>
            <person name="Venter E."/>
            <person name="Venter J.C."/>
            <person name="Vicario S."/>
            <person name="Vieira F.G."/>
            <person name="Vilella A.J."/>
            <person name="Villasante A."/>
            <person name="Walenz B."/>
            <person name="Wang J."/>
            <person name="Wasserman M."/>
            <person name="Watts T."/>
            <person name="Wilson D."/>
            <person name="Wilson R.K."/>
            <person name="Wing R.A."/>
            <person name="Wolfner M.F."/>
            <person name="Wong A."/>
            <person name="Wong G.K."/>
            <person name="Wu C.I."/>
            <person name="Wu G."/>
            <person name="Yamamoto D."/>
            <person name="Yang H.P."/>
            <person name="Yang S.P."/>
            <person name="Yorke J.A."/>
            <person name="Yoshida K."/>
            <person name="Zdobnov E."/>
            <person name="Zhang P."/>
            <person name="Zhang Y."/>
            <person name="Zimin A.V."/>
            <person name="Baldwin J."/>
            <person name="Abdouelleil A."/>
            <person name="Abdulkadir J."/>
            <person name="Abebe A."/>
            <person name="Abera B."/>
            <person name="Abreu J."/>
            <person name="Acer S.C."/>
            <person name="Aftuck L."/>
            <person name="Alexander A."/>
            <person name="An P."/>
            <person name="Anderson E."/>
            <person name="Anderson S."/>
            <person name="Arachi H."/>
            <person name="Azer M."/>
            <person name="Bachantsang P."/>
            <person name="Barry A."/>
            <person name="Bayul T."/>
            <person name="Berlin A."/>
            <person name="Bessette D."/>
            <person name="Bloom T."/>
            <person name="Blye J."/>
            <person name="Boguslavskiy L."/>
            <person name="Bonnet C."/>
            <person name="Boukhgalter B."/>
            <person name="Bourzgui I."/>
            <person name="Brown A."/>
            <person name="Cahill P."/>
            <person name="Channer S."/>
            <person name="Cheshatsang Y."/>
            <person name="Chuda L."/>
            <person name="Citroen M."/>
            <person name="Collymore A."/>
            <person name="Cooke P."/>
            <person name="Costello M."/>
            <person name="D'Aco K."/>
            <person name="Daza R."/>
            <person name="De Haan G."/>
            <person name="DeGray S."/>
            <person name="DeMaso C."/>
            <person name="Dhargay N."/>
            <person name="Dooley K."/>
            <person name="Dooley E."/>
            <person name="Doricent M."/>
            <person name="Dorje P."/>
            <person name="Dorjee K."/>
            <person name="Dupes A."/>
            <person name="Elong R."/>
            <person name="Falk J."/>
            <person name="Farina A."/>
            <person name="Faro S."/>
            <person name="Ferguson D."/>
            <person name="Fisher S."/>
            <person name="Foley C.D."/>
            <person name="Franke A."/>
            <person name="Friedrich D."/>
            <person name="Gadbois L."/>
            <person name="Gearin G."/>
            <person name="Gearin C.R."/>
            <person name="Giannoukos G."/>
            <person name="Goode T."/>
            <person name="Graham J."/>
            <person name="Grandbois E."/>
            <person name="Grewal S."/>
            <person name="Gyaltsen K."/>
            <person name="Hafez N."/>
            <person name="Hagos B."/>
            <person name="Hall J."/>
            <person name="Henson C."/>
            <person name="Hollinger A."/>
            <person name="Honan T."/>
            <person name="Huard M.D."/>
            <person name="Hughes L."/>
            <person name="Hurhula B."/>
            <person name="Husby M.E."/>
            <person name="Kamat A."/>
            <person name="Kanga B."/>
            <person name="Kashin S."/>
            <person name="Khazanovich D."/>
            <person name="Kisner P."/>
            <person name="Lance K."/>
            <person name="Lara M."/>
            <person name="Lee W."/>
            <person name="Lennon N."/>
            <person name="Letendre F."/>
            <person name="LeVine R."/>
            <person name="Lipovsky A."/>
            <person name="Liu X."/>
            <person name="Liu J."/>
            <person name="Liu S."/>
            <person name="Lokyitsang T."/>
            <person name="Lokyitsang Y."/>
            <person name="Lubonja R."/>
            <person name="Lui A."/>
            <person name="MacDonald P."/>
            <person name="Magnisalis V."/>
            <person name="Maru K."/>
            <person name="Matthews C."/>
            <person name="McCusker W."/>
            <person name="McDonough S."/>
            <person name="Mehta T."/>
            <person name="Meldrim J."/>
            <person name="Meneus L."/>
            <person name="Mihai O."/>
            <person name="Mihalev A."/>
            <person name="Mihova T."/>
            <person name="Mittelman R."/>
            <person name="Mlenga V."/>
            <person name="Montmayeur A."/>
            <person name="Mulrain L."/>
            <person name="Navidi A."/>
            <person name="Naylor J."/>
            <person name="Negash T."/>
            <person name="Nguyen T."/>
            <person name="Nguyen N."/>
            <person name="Nicol R."/>
            <person name="Norbu C."/>
            <person name="Norbu N."/>
            <person name="Novod N."/>
            <person name="O'Neill B."/>
            <person name="Osman S."/>
            <person name="Markiewicz E."/>
            <person name="Oyono O.L."/>
            <person name="Patti C."/>
            <person name="Phunkhang P."/>
            <person name="Pierre F."/>
            <person name="Priest M."/>
            <person name="Raghuraman S."/>
            <person name="Rege F."/>
            <person name="Reyes R."/>
            <person name="Rise C."/>
            <person name="Rogov P."/>
            <person name="Ross K."/>
            <person name="Ryan E."/>
            <person name="Settipalli S."/>
            <person name="Shea T."/>
            <person name="Sherpa N."/>
            <person name="Shi L."/>
            <person name="Shih D."/>
            <person name="Sparrow T."/>
            <person name="Spaulding J."/>
            <person name="Stalker J."/>
            <person name="Stange-Thomann N."/>
            <person name="Stavropoulos S."/>
            <person name="Stone C."/>
            <person name="Strader C."/>
            <person name="Tesfaye S."/>
            <person name="Thomson T."/>
            <person name="Thoulutsang Y."/>
            <person name="Thoulutsang D."/>
            <person name="Topham K."/>
            <person name="Topping I."/>
            <person name="Tsamla T."/>
            <person name="Vassiliev H."/>
            <person name="Vo A."/>
            <person name="Wangchuk T."/>
            <person name="Wangdi T."/>
            <person name="Weiand M."/>
            <person name="Wilkinson J."/>
            <person name="Wilson A."/>
            <person name="Yadav S."/>
            <person name="Young G."/>
            <person name="Yu Q."/>
            <person name="Zembek L."/>
            <person name="Zhong D."/>
            <person name="Zimmer A."/>
            <person name="Zwirko Z."/>
            <person name="Jaffe D.B."/>
            <person name="Alvarez P."/>
            <person name="Brockman W."/>
            <person name="Butler J."/>
            <person name="Chin C."/>
            <person name="Gnerre S."/>
            <person name="Grabherr M."/>
            <person name="Kleber M."/>
            <person name="Mauceli E."/>
            <person name="MacCallum I."/>
        </authorList>
    </citation>
    <scope>NUCLEOTIDE SEQUENCE [LARGE SCALE GENOMIC DNA]</scope>
    <source>
        <strain evidence="4">Tucson 15081-1352.22</strain>
    </source>
</reference>
<evidence type="ECO:0000259" key="2">
    <source>
        <dbReference type="PROSITE" id="PS50174"/>
    </source>
</evidence>
<feature type="compositionally biased region" description="Basic and acidic residues" evidence="1">
    <location>
        <begin position="458"/>
        <end position="471"/>
    </location>
</feature>
<dbReference type="GO" id="GO:0003676">
    <property type="term" value="F:nucleic acid binding"/>
    <property type="evidence" value="ECO:0007669"/>
    <property type="project" value="InterPro"/>
</dbReference>
<organism evidence="3 4">
    <name type="scientific">Drosophila mojavensis</name>
    <name type="common">Fruit fly</name>
    <dbReference type="NCBI Taxonomy" id="7230"/>
    <lineage>
        <taxon>Eukaryota</taxon>
        <taxon>Metazoa</taxon>
        <taxon>Ecdysozoa</taxon>
        <taxon>Arthropoda</taxon>
        <taxon>Hexapoda</taxon>
        <taxon>Insecta</taxon>
        <taxon>Pterygota</taxon>
        <taxon>Neoptera</taxon>
        <taxon>Endopterygota</taxon>
        <taxon>Diptera</taxon>
        <taxon>Brachycera</taxon>
        <taxon>Muscomorpha</taxon>
        <taxon>Ephydroidea</taxon>
        <taxon>Drosophilidae</taxon>
        <taxon>Drosophila</taxon>
    </lineage>
</organism>
<dbReference type="PANTHER" id="PTHR23149">
    <property type="entry name" value="G PATCH DOMAIN CONTAINING PROTEIN"/>
    <property type="match status" value="1"/>
</dbReference>
<dbReference type="InterPro" id="IPR050656">
    <property type="entry name" value="PINX1"/>
</dbReference>
<dbReference type="GO" id="GO:0010521">
    <property type="term" value="F:telomerase inhibitor activity"/>
    <property type="evidence" value="ECO:0007669"/>
    <property type="project" value="TreeGrafter"/>
</dbReference>
<dbReference type="PROSITE" id="PS50174">
    <property type="entry name" value="G_PATCH"/>
    <property type="match status" value="1"/>
</dbReference>
<sequence>MAMLAEPRRRKRYNLCPRGKPLYEDDSRFGTKMLEKMGWTKGRGLGANEDGAQEFVRLRFKNDCGGLGYGERDDQWTIHDDSFNGLLKSLHGGEENGNASESEDARPMGLGFKADVTAAEEPEPKKLKEKLTGISLEEKSKRSKARVHYKKFTRGKDLAQYSEKDLANIFGKKAADETEIPAQIKKQEEVTEEKPVNPNFAGVCTISTGLSVNDYFKQKMEAMKQKMAQNKNVENTSMNAANEIANGDENVEEPPIKKKKNVENTSMNGANETANGDENVEEAPIKKKKKKKDKSREKEQETVETEVPAEAVAEEPSKKKKKSKRAAEENAKAEKEEPETEASSEPKRKKKKKDKKENEAPCEVAPAEEEPKKKKKKSKRNEDINVEAEFSEKPAKKKSKKNIEELTEEPKLTEPVPENREDSKTEDKEENEFELKEETPQEKIEKRAKKKSKKSKKGDKEEPQLQDETKSQTKSMTSDAPNGDDLATTPRELQEPANETQTETEVSEEESDKSGVRYLSMSHLLKMQKSFNVFEISSFCAEKFHILDMGAFKDSSLSEIVGYSLNENIELQVKEMHTDAMRIMSLWEGRRSKYSQKSDVERTRIMVKKLKYKRITGSHLKKLNNCNAFSGL</sequence>
<dbReference type="OrthoDB" id="29523at2759"/>
<feature type="compositionally biased region" description="Basic and acidic residues" evidence="1">
    <location>
        <begin position="325"/>
        <end position="335"/>
    </location>
</feature>
<dbReference type="PANTHER" id="PTHR23149:SF27">
    <property type="entry name" value="PIN2_TERF1-INTERACTING TELOMERASE INHIBITOR 1"/>
    <property type="match status" value="1"/>
</dbReference>
<dbReference type="GO" id="GO:0005730">
    <property type="term" value="C:nucleolus"/>
    <property type="evidence" value="ECO:0007669"/>
    <property type="project" value="TreeGrafter"/>
</dbReference>
<dbReference type="Proteomes" id="UP000009192">
    <property type="component" value="Unassembled WGS sequence"/>
</dbReference>
<feature type="domain" description="G-patch" evidence="2">
    <location>
        <begin position="26"/>
        <end position="72"/>
    </location>
</feature>
<dbReference type="SMART" id="SM00443">
    <property type="entry name" value="G_patch"/>
    <property type="match status" value="1"/>
</dbReference>
<feature type="compositionally biased region" description="Polar residues" evidence="1">
    <location>
        <begin position="263"/>
        <end position="276"/>
    </location>
</feature>
<dbReference type="AlphaFoldDB" id="B4KR51"/>
<accession>B4KR51</accession>